<evidence type="ECO:0000313" key="12">
    <source>
        <dbReference type="Proteomes" id="UP001595807"/>
    </source>
</evidence>
<evidence type="ECO:0000256" key="2">
    <source>
        <dbReference type="ARBA" id="ARBA00017703"/>
    </source>
</evidence>
<evidence type="ECO:0000256" key="1">
    <source>
        <dbReference type="ARBA" id="ARBA00012417"/>
    </source>
</evidence>
<dbReference type="InterPro" id="IPR048466">
    <property type="entry name" value="DNA_pol3_delta-like_C"/>
</dbReference>
<evidence type="ECO:0000256" key="8">
    <source>
        <dbReference type="ARBA" id="ARBA00049244"/>
    </source>
</evidence>
<keyword evidence="12" id="KW-1185">Reference proteome</keyword>
<organism evidence="11 12">
    <name type="scientific">Streptococcus caprae</name>
    <dbReference type="NCBI Taxonomy" id="1640501"/>
    <lineage>
        <taxon>Bacteria</taxon>
        <taxon>Bacillati</taxon>
        <taxon>Bacillota</taxon>
        <taxon>Bacilli</taxon>
        <taxon>Lactobacillales</taxon>
        <taxon>Streptococcaceae</taxon>
        <taxon>Streptococcus</taxon>
    </lineage>
</organism>
<keyword evidence="6" id="KW-0239">DNA-directed DNA polymerase</keyword>
<feature type="domain" description="DNA polymerase III delta subunit-like C-terminal" evidence="10">
    <location>
        <begin position="214"/>
        <end position="340"/>
    </location>
</feature>
<evidence type="ECO:0000259" key="10">
    <source>
        <dbReference type="Pfam" id="PF21694"/>
    </source>
</evidence>
<dbReference type="Pfam" id="PF21694">
    <property type="entry name" value="DNA_pol3_delta_C"/>
    <property type="match status" value="1"/>
</dbReference>
<keyword evidence="4 11" id="KW-0548">Nucleotidyltransferase</keyword>
<keyword evidence="5" id="KW-0235">DNA replication</keyword>
<sequence>MIAIEEIEKLSPAKLGLITVVTGDDVGQYSLLKQRFLDQIAYNTADLTYSYFDLSESSFQSAEMDLESLPFFADQKIVILDNLLDLTTQKKSYLDDKELKRLEAYLENPLDSNRLVIFAPGKLDSKRRIVKLLKRDAQIFEASELKEAELRTYFQKQAHQSGLTFDRGVFDELLVKSSFDFSEVQKNLIFLRQYKGQGMIIQDDIVQAIPKTLQDNIFDLTQLVLSKKIDQAQDLVRDLRLQGEDEIKLIAVMLGQFRTYTQVRILAQQGRNEQQIVADLSSYLGRSVNAFQVKYALRDSRLYSLSKLRGAVQALILCDYQIKQGLYAKDYLFDVTLLKIAHL</sequence>
<keyword evidence="3 11" id="KW-0808">Transferase</keyword>
<dbReference type="InterPro" id="IPR005790">
    <property type="entry name" value="DNA_polIII_delta"/>
</dbReference>
<dbReference type="EC" id="2.7.7.7" evidence="1"/>
<dbReference type="InterPro" id="IPR027417">
    <property type="entry name" value="P-loop_NTPase"/>
</dbReference>
<accession>A0ABV8CYZ5</accession>
<dbReference type="InterPro" id="IPR010372">
    <property type="entry name" value="DNA_pol3_delta_N"/>
</dbReference>
<dbReference type="EMBL" id="JBHRZV010000053">
    <property type="protein sequence ID" value="MFC3929018.1"/>
    <property type="molecule type" value="Genomic_DNA"/>
</dbReference>
<dbReference type="SUPFAM" id="SSF52540">
    <property type="entry name" value="P-loop containing nucleoside triphosphate hydrolases"/>
    <property type="match status" value="1"/>
</dbReference>
<dbReference type="RefSeq" id="WP_380428064.1">
    <property type="nucleotide sequence ID" value="NZ_JBHRZV010000053.1"/>
</dbReference>
<evidence type="ECO:0000256" key="4">
    <source>
        <dbReference type="ARBA" id="ARBA00022695"/>
    </source>
</evidence>
<evidence type="ECO:0000259" key="9">
    <source>
        <dbReference type="Pfam" id="PF06144"/>
    </source>
</evidence>
<evidence type="ECO:0000256" key="6">
    <source>
        <dbReference type="ARBA" id="ARBA00022932"/>
    </source>
</evidence>
<dbReference type="Gene3D" id="1.20.272.10">
    <property type="match status" value="1"/>
</dbReference>
<proteinExistence type="inferred from homology"/>
<dbReference type="SUPFAM" id="SSF48019">
    <property type="entry name" value="post-AAA+ oligomerization domain-like"/>
    <property type="match status" value="1"/>
</dbReference>
<comment type="catalytic activity">
    <reaction evidence="8">
        <text>DNA(n) + a 2'-deoxyribonucleoside 5'-triphosphate = DNA(n+1) + diphosphate</text>
        <dbReference type="Rhea" id="RHEA:22508"/>
        <dbReference type="Rhea" id="RHEA-COMP:17339"/>
        <dbReference type="Rhea" id="RHEA-COMP:17340"/>
        <dbReference type="ChEBI" id="CHEBI:33019"/>
        <dbReference type="ChEBI" id="CHEBI:61560"/>
        <dbReference type="ChEBI" id="CHEBI:173112"/>
        <dbReference type="EC" id="2.7.7.7"/>
    </reaction>
</comment>
<feature type="domain" description="DNA polymerase III delta N-terminal" evidence="9">
    <location>
        <begin position="21"/>
        <end position="142"/>
    </location>
</feature>
<dbReference type="Pfam" id="PF06144">
    <property type="entry name" value="DNA_pol3_delta"/>
    <property type="match status" value="1"/>
</dbReference>
<protein>
    <recommendedName>
        <fullName evidence="2">DNA polymerase III subunit delta</fullName>
        <ecNumber evidence="1">2.7.7.7</ecNumber>
    </recommendedName>
</protein>
<comment type="similarity">
    <text evidence="7">Belongs to the DNA polymerase HolA subunit family.</text>
</comment>
<dbReference type="NCBIfam" id="TIGR01128">
    <property type="entry name" value="holA"/>
    <property type="match status" value="1"/>
</dbReference>
<evidence type="ECO:0000256" key="7">
    <source>
        <dbReference type="ARBA" id="ARBA00034754"/>
    </source>
</evidence>
<name>A0ABV8CYZ5_9STRE</name>
<dbReference type="GO" id="GO:0003887">
    <property type="term" value="F:DNA-directed DNA polymerase activity"/>
    <property type="evidence" value="ECO:0007669"/>
    <property type="project" value="UniProtKB-EC"/>
</dbReference>
<comment type="caution">
    <text evidence="11">The sequence shown here is derived from an EMBL/GenBank/DDBJ whole genome shotgun (WGS) entry which is preliminary data.</text>
</comment>
<dbReference type="Gene3D" id="3.40.50.300">
    <property type="entry name" value="P-loop containing nucleotide triphosphate hydrolases"/>
    <property type="match status" value="1"/>
</dbReference>
<evidence type="ECO:0000313" key="11">
    <source>
        <dbReference type="EMBL" id="MFC3929018.1"/>
    </source>
</evidence>
<dbReference type="PANTHER" id="PTHR34388">
    <property type="entry name" value="DNA POLYMERASE III SUBUNIT DELTA"/>
    <property type="match status" value="1"/>
</dbReference>
<dbReference type="InterPro" id="IPR008921">
    <property type="entry name" value="DNA_pol3_clamp-load_cplx_C"/>
</dbReference>
<gene>
    <name evidence="11" type="primary">holA</name>
    <name evidence="11" type="ORF">ACFORF_10705</name>
</gene>
<dbReference type="Proteomes" id="UP001595807">
    <property type="component" value="Unassembled WGS sequence"/>
</dbReference>
<evidence type="ECO:0000256" key="3">
    <source>
        <dbReference type="ARBA" id="ARBA00022679"/>
    </source>
</evidence>
<reference evidence="12" key="1">
    <citation type="journal article" date="2019" name="Int. J. Syst. Evol. Microbiol.">
        <title>The Global Catalogue of Microorganisms (GCM) 10K type strain sequencing project: providing services to taxonomists for standard genome sequencing and annotation.</title>
        <authorList>
            <consortium name="The Broad Institute Genomics Platform"/>
            <consortium name="The Broad Institute Genome Sequencing Center for Infectious Disease"/>
            <person name="Wu L."/>
            <person name="Ma J."/>
        </authorList>
    </citation>
    <scope>NUCLEOTIDE SEQUENCE [LARGE SCALE GENOMIC DNA]</scope>
    <source>
        <strain evidence="12">CCUG 67170</strain>
    </source>
</reference>
<evidence type="ECO:0000256" key="5">
    <source>
        <dbReference type="ARBA" id="ARBA00022705"/>
    </source>
</evidence>
<dbReference type="PANTHER" id="PTHR34388:SF1">
    <property type="entry name" value="DNA POLYMERASE III SUBUNIT DELTA"/>
    <property type="match status" value="1"/>
</dbReference>